<proteinExistence type="predicted"/>
<gene>
    <name evidence="1" type="ORF">DMB65_12450</name>
</gene>
<dbReference type="AlphaFoldDB" id="A0A2V4BNT0"/>
<keyword evidence="2" id="KW-1185">Reference proteome</keyword>
<protein>
    <recommendedName>
        <fullName evidence="3">Host attachment protein</fullName>
    </recommendedName>
</protein>
<dbReference type="RefSeq" id="WP_110306973.1">
    <property type="nucleotide sequence ID" value="NZ_QJHK01000010.1"/>
</dbReference>
<dbReference type="Proteomes" id="UP000247903">
    <property type="component" value="Unassembled WGS sequence"/>
</dbReference>
<dbReference type="Gene3D" id="3.30.420.60">
    <property type="entry name" value="eRF1 domain 2"/>
    <property type="match status" value="1"/>
</dbReference>
<evidence type="ECO:0000313" key="2">
    <source>
        <dbReference type="Proteomes" id="UP000247903"/>
    </source>
</evidence>
<dbReference type="OrthoDB" id="1122364at2"/>
<evidence type="ECO:0008006" key="3">
    <source>
        <dbReference type="Google" id="ProtNLM"/>
    </source>
</evidence>
<name>A0A2V4BNT0_9FLAO</name>
<evidence type="ECO:0000313" key="1">
    <source>
        <dbReference type="EMBL" id="PXY40417.1"/>
    </source>
</evidence>
<accession>A0A2V4BNT0</accession>
<reference evidence="1 2" key="1">
    <citation type="submission" date="2018-05" db="EMBL/GenBank/DDBJ databases">
        <title>Flavobacterium sp. strain IMCC34759, incomplete genome.</title>
        <authorList>
            <person name="Joung Y."/>
            <person name="Cho J."/>
        </authorList>
    </citation>
    <scope>NUCLEOTIDE SEQUENCE [LARGE SCALE GENOMIC DNA]</scope>
    <source>
        <strain evidence="1 2">IMCC34759</strain>
    </source>
</reference>
<dbReference type="SUPFAM" id="SSF53137">
    <property type="entry name" value="Translational machinery components"/>
    <property type="match status" value="1"/>
</dbReference>
<dbReference type="EMBL" id="QJHK01000010">
    <property type="protein sequence ID" value="PXY40417.1"/>
    <property type="molecule type" value="Genomic_DNA"/>
</dbReference>
<sequence>MKTIKQLGIYLDHAAANLIDFTGNDKGPQVIASDFDIQDKHETLQRSESEMHHKEQDKQRQYFKKIAAIAVDFNQLVLFGPTTAKTELLHFLQKDNSFEKIQVETENTVKMSLKEQEVFVHDHFKKFDFKNS</sequence>
<comment type="caution">
    <text evidence="1">The sequence shown here is derived from an EMBL/GenBank/DDBJ whole genome shotgun (WGS) entry which is preliminary data.</text>
</comment>
<dbReference type="InterPro" id="IPR042226">
    <property type="entry name" value="eFR1_2_sf"/>
</dbReference>
<organism evidence="1 2">
    <name type="scientific">Flavobacterium cheongpyeongense</name>
    <dbReference type="NCBI Taxonomy" id="2212651"/>
    <lineage>
        <taxon>Bacteria</taxon>
        <taxon>Pseudomonadati</taxon>
        <taxon>Bacteroidota</taxon>
        <taxon>Flavobacteriia</taxon>
        <taxon>Flavobacteriales</taxon>
        <taxon>Flavobacteriaceae</taxon>
        <taxon>Flavobacterium</taxon>
    </lineage>
</organism>